<reference evidence="3" key="1">
    <citation type="journal article" date="2019" name="Int. J. Syst. Evol. Microbiol.">
        <title>The Global Catalogue of Microorganisms (GCM) 10K type strain sequencing project: providing services to taxonomists for standard genome sequencing and annotation.</title>
        <authorList>
            <consortium name="The Broad Institute Genomics Platform"/>
            <consortium name="The Broad Institute Genome Sequencing Center for Infectious Disease"/>
            <person name="Wu L."/>
            <person name="Ma J."/>
        </authorList>
    </citation>
    <scope>NUCLEOTIDE SEQUENCE [LARGE SCALE GENOMIC DNA]</scope>
    <source>
        <strain evidence="3">NBRC 112416</strain>
    </source>
</reference>
<evidence type="ECO:0000313" key="3">
    <source>
        <dbReference type="Proteomes" id="UP001156691"/>
    </source>
</evidence>
<comment type="caution">
    <text evidence="2">The sequence shown here is derived from an EMBL/GenBank/DDBJ whole genome shotgun (WGS) entry which is preliminary data.</text>
</comment>
<evidence type="ECO:0000259" key="1">
    <source>
        <dbReference type="SMART" id="SM00871"/>
    </source>
</evidence>
<protein>
    <recommendedName>
        <fullName evidence="1">AraC effector-binding domain-containing protein</fullName>
    </recommendedName>
</protein>
<dbReference type="InterPro" id="IPR011256">
    <property type="entry name" value="Reg_factor_effector_dom_sf"/>
</dbReference>
<dbReference type="SMART" id="SM00871">
    <property type="entry name" value="AraC_E_bind"/>
    <property type="match status" value="1"/>
</dbReference>
<evidence type="ECO:0000313" key="2">
    <source>
        <dbReference type="EMBL" id="GLQ57826.1"/>
    </source>
</evidence>
<feature type="domain" description="AraC effector-binding" evidence="1">
    <location>
        <begin position="4"/>
        <end position="152"/>
    </location>
</feature>
<gene>
    <name evidence="2" type="ORF">GCM10010862_50850</name>
</gene>
<dbReference type="Gene3D" id="3.20.80.10">
    <property type="entry name" value="Regulatory factor, effector binding domain"/>
    <property type="match status" value="1"/>
</dbReference>
<keyword evidence="3" id="KW-1185">Reference proteome</keyword>
<dbReference type="Proteomes" id="UP001156691">
    <property type="component" value="Unassembled WGS sequence"/>
</dbReference>
<dbReference type="InterPro" id="IPR010499">
    <property type="entry name" value="AraC_E-bd"/>
</dbReference>
<proteinExistence type="predicted"/>
<dbReference type="InterPro" id="IPR029442">
    <property type="entry name" value="GyrI-like"/>
</dbReference>
<dbReference type="SUPFAM" id="SSF55136">
    <property type="entry name" value="Probable bacterial effector-binding domain"/>
    <property type="match status" value="1"/>
</dbReference>
<dbReference type="Pfam" id="PF06445">
    <property type="entry name" value="GyrI-like"/>
    <property type="match status" value="1"/>
</dbReference>
<name>A0ABQ5WE07_9HYPH</name>
<accession>A0ABQ5WE07</accession>
<dbReference type="EMBL" id="BSNS01000024">
    <property type="protein sequence ID" value="GLQ57826.1"/>
    <property type="molecule type" value="Genomic_DNA"/>
</dbReference>
<organism evidence="2 3">
    <name type="scientific">Devosia nitrariae</name>
    <dbReference type="NCBI Taxonomy" id="2071872"/>
    <lineage>
        <taxon>Bacteria</taxon>
        <taxon>Pseudomonadati</taxon>
        <taxon>Pseudomonadota</taxon>
        <taxon>Alphaproteobacteria</taxon>
        <taxon>Hyphomicrobiales</taxon>
        <taxon>Devosiaceae</taxon>
        <taxon>Devosia</taxon>
    </lineage>
</organism>
<sequence>MSNRVVELVRLEPITVIGLRVEAPWNQLFEAVPDAWRQLFRRADDLRRFMSQKQSFLEVSVDVRDGVYTELVGVQAQNAPAACPVEMRRLDIPAGEWLHLVHTGPLAGIADGFSALYAHAETAGLAVSDVKLDFGYTAAGEDRPHDLYLSLKSNDAPRWRERTPEELENG</sequence>